<accession>G9AIT8</accession>
<keyword evidence="2" id="KW-0614">Plasmid</keyword>
<proteinExistence type="predicted"/>
<dbReference type="InterPro" id="IPR036928">
    <property type="entry name" value="AS_sf"/>
</dbReference>
<gene>
    <name evidence="2" type="primary">amdA</name>
    <name evidence="2" type="ordered locus">SFHH103_06511</name>
</gene>
<dbReference type="PANTHER" id="PTHR11895:SF170">
    <property type="entry name" value="AMIDASE"/>
    <property type="match status" value="1"/>
</dbReference>
<dbReference type="EMBL" id="HE616899">
    <property type="protein sequence ID" value="CCF00970.1"/>
    <property type="molecule type" value="Genomic_DNA"/>
</dbReference>
<dbReference type="SUPFAM" id="SSF75304">
    <property type="entry name" value="Amidase signature (AS) enzymes"/>
    <property type="match status" value="1"/>
</dbReference>
<reference evidence="2 3" key="1">
    <citation type="journal article" date="2012" name="J. Bacteriol.">
        <title>Genome sequence of the soybean symbiont Sinorhizobium fredii HH103.</title>
        <authorList>
            <person name="Weidner S."/>
            <person name="Becker A."/>
            <person name="Bonilla I."/>
            <person name="Jaenicke S."/>
            <person name="Lloret J."/>
            <person name="Margaret I."/>
            <person name="Puhler A."/>
            <person name="Ruiz-Sainz J.E."/>
            <person name="Schneiker-Bekel S."/>
            <person name="Szczepanowski R."/>
            <person name="Vinardell J.M."/>
            <person name="Zehner S."/>
            <person name="Gottfert M."/>
        </authorList>
    </citation>
    <scope>NUCLEOTIDE SEQUENCE [LARGE SCALE GENOMIC DNA]</scope>
    <source>
        <strain evidence="2 3">HH103</strain>
        <plasmid evidence="3">pSfHH103e</plasmid>
    </source>
</reference>
<dbReference type="HOGENOM" id="CLU_009600_18_1_5"/>
<dbReference type="Pfam" id="PF01425">
    <property type="entry name" value="Amidase"/>
    <property type="match status" value="1"/>
</dbReference>
<dbReference type="Gene3D" id="3.90.1300.10">
    <property type="entry name" value="Amidase signature (AS) domain"/>
    <property type="match status" value="1"/>
</dbReference>
<evidence type="ECO:0000313" key="2">
    <source>
        <dbReference type="EMBL" id="CCF00970.1"/>
    </source>
</evidence>
<dbReference type="InterPro" id="IPR000120">
    <property type="entry name" value="Amidase"/>
</dbReference>
<evidence type="ECO:0000313" key="3">
    <source>
        <dbReference type="Proteomes" id="UP000007735"/>
    </source>
</evidence>
<dbReference type="Gene3D" id="1.10.20.60">
    <property type="entry name" value="Glu-tRNAGln amidotransferase C subunit, N-terminal domain"/>
    <property type="match status" value="1"/>
</dbReference>
<organism evidence="2 3">
    <name type="scientific">Sinorhizobium fredii (strain HH103)</name>
    <dbReference type="NCBI Taxonomy" id="1117943"/>
    <lineage>
        <taxon>Bacteria</taxon>
        <taxon>Pseudomonadati</taxon>
        <taxon>Pseudomonadota</taxon>
        <taxon>Alphaproteobacteria</taxon>
        <taxon>Hyphomicrobiales</taxon>
        <taxon>Rhizobiaceae</taxon>
        <taxon>Sinorhizobium/Ensifer group</taxon>
        <taxon>Sinorhizobium</taxon>
    </lineage>
</organism>
<dbReference type="KEGG" id="sfh:SFHH103_06511"/>
<dbReference type="PATRIC" id="fig|380.5.peg.6054"/>
<dbReference type="EC" id="3.5.1.4" evidence="2"/>
<sequence>MTVRRPTLGQLKSVADSLSFDLSDEDLSFYLEEMQGALDLYDVVDALPDHLPKVKYPRTPGYRPGVDEDPLNAWYVKTEIKGATRGKLAGKTVAIKDNVAVAGVQMMNGASTLEGYMPDVDATVVARLLDAGATILGKAQCEYFCLSGGSHTGAQGPVRNPHNTNHSAAGSSSGSAALVANGEVDMAIGGDQGGSIRTPASYCGIVGLKPTWGLVPYTGAMPIELTIDHLGPMTRTVADNALMLEVIAGPDGLDPRQTALVKAQRYTRALGQSCAGLKIGVLKEGFGHPNSEPDVDQSVRDAANRFRDLGAEVEEVSVPMHHAGPAIWLVVAFEGATEQLMKGNGHGFNWKGLYVTSMIDAHSAWRQRADELPDSVKQTMLTGEWMIRTGRGRYYAKAQNLTRKLRAHYDAALASYDIILMPTTPMKAPPLPGRDSPRSLALRRATENMANTFPFDLTSHPAISIPCGFSDRLPVGMMLVGRHFDEMTLYRAAHAFEQSAGVRCD</sequence>
<geneLocation type="plasmid" evidence="2 3">
    <name>pSfHH103e</name>
</geneLocation>
<dbReference type="GO" id="GO:0004040">
    <property type="term" value="F:amidase activity"/>
    <property type="evidence" value="ECO:0007669"/>
    <property type="project" value="UniProtKB-EC"/>
</dbReference>
<dbReference type="RefSeq" id="WP_014332609.1">
    <property type="nucleotide sequence ID" value="NC_016815.1"/>
</dbReference>
<evidence type="ECO:0000259" key="1">
    <source>
        <dbReference type="Pfam" id="PF01425"/>
    </source>
</evidence>
<dbReference type="InterPro" id="IPR023631">
    <property type="entry name" value="Amidase_dom"/>
</dbReference>
<dbReference type="PANTHER" id="PTHR11895">
    <property type="entry name" value="TRANSAMIDASE"/>
    <property type="match status" value="1"/>
</dbReference>
<keyword evidence="2" id="KW-0378">Hydrolase</keyword>
<dbReference type="Proteomes" id="UP000007735">
    <property type="component" value="Plasmid pSfHH103e"/>
</dbReference>
<feature type="domain" description="Amidase" evidence="1">
    <location>
        <begin position="78"/>
        <end position="489"/>
    </location>
</feature>
<dbReference type="AlphaFoldDB" id="G9AIT8"/>
<protein>
    <submittedName>
        <fullName evidence="2">Amidase</fullName>
        <ecNumber evidence="2">3.5.1.4</ecNumber>
    </submittedName>
</protein>
<name>G9AIT8_SINF1</name>